<dbReference type="Gene3D" id="3.40.50.10490">
    <property type="entry name" value="Glucose-6-phosphate isomerase like protein, domain 1"/>
    <property type="match status" value="2"/>
</dbReference>
<reference evidence="3 4" key="1">
    <citation type="submission" date="2017-05" db="EMBL/GenBank/DDBJ databases">
        <authorList>
            <person name="Song R."/>
            <person name="Chenine A.L."/>
            <person name="Ruprecht R.M."/>
        </authorList>
    </citation>
    <scope>NUCLEOTIDE SEQUENCE [LARGE SCALE GENOMIC DNA]</scope>
    <source>
        <strain evidence="3 4">CECT 8899</strain>
    </source>
</reference>
<dbReference type="GO" id="GO:0016853">
    <property type="term" value="F:isomerase activity"/>
    <property type="evidence" value="ECO:0007669"/>
    <property type="project" value="UniProtKB-KW"/>
</dbReference>
<proteinExistence type="predicted"/>
<keyword evidence="3" id="KW-0413">Isomerase</keyword>
<dbReference type="PROSITE" id="PS51464">
    <property type="entry name" value="SIS"/>
    <property type="match status" value="2"/>
</dbReference>
<dbReference type="GO" id="GO:0009401">
    <property type="term" value="P:phosphoenolpyruvate-dependent sugar phosphotransferase system"/>
    <property type="evidence" value="ECO:0007669"/>
    <property type="project" value="TreeGrafter"/>
</dbReference>
<protein>
    <submittedName>
        <fullName evidence="3">Putative tagatose-6-phosphate ketose/aldose isomerase</fullName>
        <ecNumber evidence="3">5.3.1.-</ecNumber>
    </submittedName>
</protein>
<accession>A0A238LAS9</accession>
<dbReference type="EMBL" id="FXZK01000001">
    <property type="protein sequence ID" value="SMY06663.1"/>
    <property type="molecule type" value="Genomic_DNA"/>
</dbReference>
<organism evidence="3 4">
    <name type="scientific">Flavimaricola marinus</name>
    <dbReference type="NCBI Taxonomy" id="1819565"/>
    <lineage>
        <taxon>Bacteria</taxon>
        <taxon>Pseudomonadati</taxon>
        <taxon>Pseudomonadota</taxon>
        <taxon>Alphaproteobacteria</taxon>
        <taxon>Rhodobacterales</taxon>
        <taxon>Paracoccaceae</taxon>
        <taxon>Flavimaricola</taxon>
    </lineage>
</organism>
<feature type="domain" description="SIS" evidence="2">
    <location>
        <begin position="201"/>
        <end position="334"/>
    </location>
</feature>
<dbReference type="InterPro" id="IPR050303">
    <property type="entry name" value="GatZ_KbaZ_carbometab"/>
</dbReference>
<evidence type="ECO:0000259" key="2">
    <source>
        <dbReference type="PROSITE" id="PS51464"/>
    </source>
</evidence>
<evidence type="ECO:0000256" key="1">
    <source>
        <dbReference type="ARBA" id="ARBA00022737"/>
    </source>
</evidence>
<keyword evidence="1" id="KW-0677">Repeat</keyword>
<dbReference type="PANTHER" id="PTHR32502:SF3">
    <property type="entry name" value="D-GALACTOSAMINE-6-PHOSPHATE DEAMINASE AGAS-RELATED"/>
    <property type="match status" value="1"/>
</dbReference>
<dbReference type="CDD" id="cd05008">
    <property type="entry name" value="SIS_GlmS_GlmD_1"/>
    <property type="match status" value="1"/>
</dbReference>
<dbReference type="Proteomes" id="UP000201613">
    <property type="component" value="Unassembled WGS sequence"/>
</dbReference>
<dbReference type="InterPro" id="IPR035466">
    <property type="entry name" value="GlmS/AgaS_SIS"/>
</dbReference>
<dbReference type="GO" id="GO:0005886">
    <property type="term" value="C:plasma membrane"/>
    <property type="evidence" value="ECO:0007669"/>
    <property type="project" value="TreeGrafter"/>
</dbReference>
<dbReference type="GO" id="GO:1901135">
    <property type="term" value="P:carbohydrate derivative metabolic process"/>
    <property type="evidence" value="ECO:0007669"/>
    <property type="project" value="InterPro"/>
</dbReference>
<dbReference type="InterPro" id="IPR046348">
    <property type="entry name" value="SIS_dom_sf"/>
</dbReference>
<sequence>MTDKDPLAKWATWREIHAQPDIWDVWGHRFSEGRIRSWIAGLGVNEVWFTGAGTSAYIGDILVAALEGQGGPRLRSIPSTDIVARPHAFLSADARPLVVSFGRSGNSAESLGVLDALDALAPNAPRLNITCNAKGALATRPAPGPQEVVLLPDATHDAGFAMTSSFSTMYLTALALFGPPCDLSERLRDLSDALRDTLTVYAGAVGDLPERAVFVGSGPLAFAAREAALKVMELSAGQIPALWDSTLGFRHGPKSFVRGDTAITVFLSSEPHAARYDADLVAELRSQFPKARVTTVGPGGDIAVPAPNGDAWAAPVLVAYAQIAAVKWSQALGLGVDDPFAGQGTLSRVVSGVKLYPVAK</sequence>
<dbReference type="InterPro" id="IPR001347">
    <property type="entry name" value="SIS_dom"/>
</dbReference>
<dbReference type="SUPFAM" id="SSF53697">
    <property type="entry name" value="SIS domain"/>
    <property type="match status" value="1"/>
</dbReference>
<name>A0A238LAS9_9RHOB</name>
<dbReference type="GO" id="GO:0097367">
    <property type="term" value="F:carbohydrate derivative binding"/>
    <property type="evidence" value="ECO:0007669"/>
    <property type="project" value="InterPro"/>
</dbReference>
<evidence type="ECO:0000313" key="3">
    <source>
        <dbReference type="EMBL" id="SMY06663.1"/>
    </source>
</evidence>
<dbReference type="AlphaFoldDB" id="A0A238LAS9"/>
<dbReference type="OrthoDB" id="9810372at2"/>
<keyword evidence="4" id="KW-1185">Reference proteome</keyword>
<feature type="domain" description="SIS" evidence="2">
    <location>
        <begin position="35"/>
        <end position="193"/>
    </location>
</feature>
<dbReference type="EC" id="5.3.1.-" evidence="3"/>
<dbReference type="PANTHER" id="PTHR32502">
    <property type="entry name" value="N-ACETYLGALACTOSAMINE PERMEASE II COMPONENT-RELATED"/>
    <property type="match status" value="1"/>
</dbReference>
<gene>
    <name evidence="3" type="primary">agaS</name>
    <name evidence="3" type="ORF">LOM8899_00791</name>
</gene>
<dbReference type="RefSeq" id="WP_093990814.1">
    <property type="nucleotide sequence ID" value="NZ_FXZK01000001.1"/>
</dbReference>
<evidence type="ECO:0000313" key="4">
    <source>
        <dbReference type="Proteomes" id="UP000201613"/>
    </source>
</evidence>